<sequence>EGTLDQLLSSLGKRVKRNNSAHPDGYIVYTRHRTRSGAPTINRWSYGEEELRRFE</sequence>
<evidence type="ECO:0000313" key="1">
    <source>
        <dbReference type="EMBL" id="KAK0044614.1"/>
    </source>
</evidence>
<proteinExistence type="predicted"/>
<name>A0AAD8EZM4_BIOPF</name>
<reference evidence="1" key="2">
    <citation type="submission" date="2023-04" db="EMBL/GenBank/DDBJ databases">
        <authorList>
            <person name="Bu L."/>
            <person name="Lu L."/>
            <person name="Laidemitt M.R."/>
            <person name="Zhang S.M."/>
            <person name="Mutuku M."/>
            <person name="Mkoji G."/>
            <person name="Steinauer M."/>
            <person name="Loker E.S."/>
        </authorList>
    </citation>
    <scope>NUCLEOTIDE SEQUENCE</scope>
    <source>
        <strain evidence="1">KasaAsao</strain>
        <tissue evidence="1">Whole Snail</tissue>
    </source>
</reference>
<organism evidence="1 2">
    <name type="scientific">Biomphalaria pfeifferi</name>
    <name type="common">Bloodfluke planorb</name>
    <name type="synonym">Freshwater snail</name>
    <dbReference type="NCBI Taxonomy" id="112525"/>
    <lineage>
        <taxon>Eukaryota</taxon>
        <taxon>Metazoa</taxon>
        <taxon>Spiralia</taxon>
        <taxon>Lophotrochozoa</taxon>
        <taxon>Mollusca</taxon>
        <taxon>Gastropoda</taxon>
        <taxon>Heterobranchia</taxon>
        <taxon>Euthyneura</taxon>
        <taxon>Panpulmonata</taxon>
        <taxon>Hygrophila</taxon>
        <taxon>Lymnaeoidea</taxon>
        <taxon>Planorbidae</taxon>
        <taxon>Biomphalaria</taxon>
    </lineage>
</organism>
<keyword evidence="2" id="KW-1185">Reference proteome</keyword>
<reference evidence="1" key="1">
    <citation type="journal article" date="2023" name="PLoS Negl. Trop. Dis.">
        <title>A genome sequence for Biomphalaria pfeifferi, the major vector snail for the human-infecting parasite Schistosoma mansoni.</title>
        <authorList>
            <person name="Bu L."/>
            <person name="Lu L."/>
            <person name="Laidemitt M.R."/>
            <person name="Zhang S.M."/>
            <person name="Mutuku M."/>
            <person name="Mkoji G."/>
            <person name="Steinauer M."/>
            <person name="Loker E.S."/>
        </authorList>
    </citation>
    <scope>NUCLEOTIDE SEQUENCE</scope>
    <source>
        <strain evidence="1">KasaAsao</strain>
    </source>
</reference>
<feature type="non-terminal residue" evidence="1">
    <location>
        <position position="55"/>
    </location>
</feature>
<evidence type="ECO:0000313" key="2">
    <source>
        <dbReference type="Proteomes" id="UP001233172"/>
    </source>
</evidence>
<feature type="non-terminal residue" evidence="1">
    <location>
        <position position="1"/>
    </location>
</feature>
<gene>
    <name evidence="1" type="ORF">Bpfe_025902</name>
</gene>
<protein>
    <submittedName>
        <fullName evidence="1">FYVE RhoGEF and PH domain-containing protein 1</fullName>
    </submittedName>
</protein>
<accession>A0AAD8EZM4</accession>
<comment type="caution">
    <text evidence="1">The sequence shown here is derived from an EMBL/GenBank/DDBJ whole genome shotgun (WGS) entry which is preliminary data.</text>
</comment>
<dbReference type="AlphaFoldDB" id="A0AAD8EZM4"/>
<dbReference type="Proteomes" id="UP001233172">
    <property type="component" value="Unassembled WGS sequence"/>
</dbReference>
<dbReference type="EMBL" id="JASAOG010000194">
    <property type="protein sequence ID" value="KAK0044614.1"/>
    <property type="molecule type" value="Genomic_DNA"/>
</dbReference>